<evidence type="ECO:0000313" key="1">
    <source>
        <dbReference type="EMBL" id="KKK92609.1"/>
    </source>
</evidence>
<protein>
    <submittedName>
        <fullName evidence="1">Uncharacterized protein</fullName>
    </submittedName>
</protein>
<proteinExistence type="predicted"/>
<gene>
    <name evidence="1" type="ORF">LCGC14_2701230</name>
</gene>
<sequence length="79" mass="9040">MVNTGIVYRPTVPGLVPEIEVREAAVFGHYTWTTWQTLGWQEHAEGVAHFRIHRAIEMHQNDAVAREMKRKTAQRGSQG</sequence>
<reference evidence="1" key="1">
    <citation type="journal article" date="2015" name="Nature">
        <title>Complex archaea that bridge the gap between prokaryotes and eukaryotes.</title>
        <authorList>
            <person name="Spang A."/>
            <person name="Saw J.H."/>
            <person name="Jorgensen S.L."/>
            <person name="Zaremba-Niedzwiedzka K."/>
            <person name="Martijn J."/>
            <person name="Lind A.E."/>
            <person name="van Eijk R."/>
            <person name="Schleper C."/>
            <person name="Guy L."/>
            <person name="Ettema T.J."/>
        </authorList>
    </citation>
    <scope>NUCLEOTIDE SEQUENCE</scope>
</reference>
<name>A0A0F9BPZ6_9ZZZZ</name>
<organism evidence="1">
    <name type="scientific">marine sediment metagenome</name>
    <dbReference type="NCBI Taxonomy" id="412755"/>
    <lineage>
        <taxon>unclassified sequences</taxon>
        <taxon>metagenomes</taxon>
        <taxon>ecological metagenomes</taxon>
    </lineage>
</organism>
<dbReference type="AlphaFoldDB" id="A0A0F9BPZ6"/>
<dbReference type="EMBL" id="LAZR01048138">
    <property type="protein sequence ID" value="KKK92609.1"/>
    <property type="molecule type" value="Genomic_DNA"/>
</dbReference>
<comment type="caution">
    <text evidence="1">The sequence shown here is derived from an EMBL/GenBank/DDBJ whole genome shotgun (WGS) entry which is preliminary data.</text>
</comment>
<accession>A0A0F9BPZ6</accession>